<evidence type="ECO:0000259" key="16">
    <source>
        <dbReference type="PROSITE" id="PS51720"/>
    </source>
</evidence>
<reference evidence="17 18" key="1">
    <citation type="journal article" date="2021" name="Cell">
        <title>Tracing the genetic footprints of vertebrate landing in non-teleost ray-finned fishes.</title>
        <authorList>
            <person name="Bi X."/>
            <person name="Wang K."/>
            <person name="Yang L."/>
            <person name="Pan H."/>
            <person name="Jiang H."/>
            <person name="Wei Q."/>
            <person name="Fang M."/>
            <person name="Yu H."/>
            <person name="Zhu C."/>
            <person name="Cai Y."/>
            <person name="He Y."/>
            <person name="Gan X."/>
            <person name="Zeng H."/>
            <person name="Yu D."/>
            <person name="Zhu Y."/>
            <person name="Jiang H."/>
            <person name="Qiu Q."/>
            <person name="Yang H."/>
            <person name="Zhang Y.E."/>
            <person name="Wang W."/>
            <person name="Zhu M."/>
            <person name="He S."/>
            <person name="Zhang G."/>
        </authorList>
    </citation>
    <scope>NUCLEOTIDE SEQUENCE [LARGE SCALE GENOMIC DNA]</scope>
    <source>
        <strain evidence="17">Bchr_013</strain>
    </source>
</reference>
<evidence type="ECO:0000256" key="10">
    <source>
        <dbReference type="ARBA" id="ARBA00023034"/>
    </source>
</evidence>
<evidence type="ECO:0000313" key="17">
    <source>
        <dbReference type="EMBL" id="KAG2463629.1"/>
    </source>
</evidence>
<evidence type="ECO:0000256" key="5">
    <source>
        <dbReference type="ARBA" id="ARBA00008535"/>
    </source>
</evidence>
<dbReference type="FunFam" id="3.40.50.300:FF:000536">
    <property type="entry name" value="GTPase IMAP family member 8"/>
    <property type="match status" value="1"/>
</dbReference>
<dbReference type="PANTHER" id="PTHR10903">
    <property type="entry name" value="GTPASE, IMAP FAMILY MEMBER-RELATED"/>
    <property type="match status" value="1"/>
</dbReference>
<keyword evidence="8" id="KW-0547">Nucleotide-binding</keyword>
<dbReference type="GO" id="GO:0005794">
    <property type="term" value="C:Golgi apparatus"/>
    <property type="evidence" value="ECO:0007669"/>
    <property type="project" value="UniProtKB-SubCell"/>
</dbReference>
<keyword evidence="12" id="KW-0342">GTP-binding</keyword>
<keyword evidence="11" id="KW-0496">Mitochondrion</keyword>
<gene>
    <name evidence="17" type="primary">Gimap4_4</name>
    <name evidence="17" type="ORF">GTO96_0002590</name>
</gene>
<dbReference type="Proteomes" id="UP000886611">
    <property type="component" value="Unassembled WGS sequence"/>
</dbReference>
<dbReference type="GO" id="GO:0005783">
    <property type="term" value="C:endoplasmic reticulum"/>
    <property type="evidence" value="ECO:0007669"/>
    <property type="project" value="UniProtKB-SubCell"/>
</dbReference>
<evidence type="ECO:0000256" key="7">
    <source>
        <dbReference type="ARBA" id="ARBA00022737"/>
    </source>
</evidence>
<evidence type="ECO:0000313" key="18">
    <source>
        <dbReference type="Proteomes" id="UP000886611"/>
    </source>
</evidence>
<dbReference type="GO" id="GO:0005829">
    <property type="term" value="C:cytosol"/>
    <property type="evidence" value="ECO:0007669"/>
    <property type="project" value="UniProtKB-SubCell"/>
</dbReference>
<comment type="function">
    <text evidence="13">Exerts an anti-apoptotic effect in the immune system and is involved in responses to infections.</text>
</comment>
<evidence type="ECO:0000256" key="6">
    <source>
        <dbReference type="ARBA" id="ARBA00022490"/>
    </source>
</evidence>
<keyword evidence="9" id="KW-0256">Endoplasmic reticulum</keyword>
<name>A0A8X7XA15_POLSE</name>
<keyword evidence="7" id="KW-0677">Repeat</keyword>
<evidence type="ECO:0000256" key="3">
    <source>
        <dbReference type="ARBA" id="ARBA00004514"/>
    </source>
</evidence>
<evidence type="ECO:0000256" key="8">
    <source>
        <dbReference type="ARBA" id="ARBA00022741"/>
    </source>
</evidence>
<dbReference type="EMBL" id="JAATIS010003638">
    <property type="protein sequence ID" value="KAG2463629.1"/>
    <property type="molecule type" value="Genomic_DNA"/>
</dbReference>
<protein>
    <recommendedName>
        <fullName evidence="14">GTPase IMAP family member 8</fullName>
    </recommendedName>
    <alternativeName>
        <fullName evidence="15">Immune-associated nucleotide-binding protein 9</fullName>
    </alternativeName>
</protein>
<keyword evidence="10" id="KW-0333">Golgi apparatus</keyword>
<keyword evidence="6" id="KW-0963">Cytoplasm</keyword>
<evidence type="ECO:0000256" key="1">
    <source>
        <dbReference type="ARBA" id="ARBA00004173"/>
    </source>
</evidence>
<dbReference type="PROSITE" id="PS51720">
    <property type="entry name" value="G_AIG1"/>
    <property type="match status" value="1"/>
</dbReference>
<feature type="non-terminal residue" evidence="17">
    <location>
        <position position="1"/>
    </location>
</feature>
<evidence type="ECO:0000256" key="2">
    <source>
        <dbReference type="ARBA" id="ARBA00004240"/>
    </source>
</evidence>
<evidence type="ECO:0000256" key="9">
    <source>
        <dbReference type="ARBA" id="ARBA00022824"/>
    </source>
</evidence>
<dbReference type="Gene3D" id="3.40.50.300">
    <property type="entry name" value="P-loop containing nucleotide triphosphate hydrolases"/>
    <property type="match status" value="1"/>
</dbReference>
<dbReference type="Pfam" id="PF04548">
    <property type="entry name" value="AIG1"/>
    <property type="match status" value="1"/>
</dbReference>
<evidence type="ECO:0000256" key="13">
    <source>
        <dbReference type="ARBA" id="ARBA00056809"/>
    </source>
</evidence>
<dbReference type="InterPro" id="IPR027417">
    <property type="entry name" value="P-loop_NTPase"/>
</dbReference>
<evidence type="ECO:0000256" key="15">
    <source>
        <dbReference type="ARBA" id="ARBA00077278"/>
    </source>
</evidence>
<dbReference type="SUPFAM" id="SSF52540">
    <property type="entry name" value="P-loop containing nucleoside triphosphate hydrolases"/>
    <property type="match status" value="1"/>
</dbReference>
<feature type="domain" description="AIG1-type G" evidence="16">
    <location>
        <begin position="11"/>
        <end position="205"/>
    </location>
</feature>
<accession>A0A8X7XA15</accession>
<keyword evidence="18" id="KW-1185">Reference proteome</keyword>
<dbReference type="GO" id="GO:0005525">
    <property type="term" value="F:GTP binding"/>
    <property type="evidence" value="ECO:0007669"/>
    <property type="project" value="UniProtKB-KW"/>
</dbReference>
<dbReference type="AlphaFoldDB" id="A0A8X7XA15"/>
<comment type="caution">
    <text evidence="17">The sequence shown here is derived from an EMBL/GenBank/DDBJ whole genome shotgun (WGS) entry which is preliminary data.</text>
</comment>
<dbReference type="GO" id="GO:0005739">
    <property type="term" value="C:mitochondrion"/>
    <property type="evidence" value="ECO:0007669"/>
    <property type="project" value="UniProtKB-SubCell"/>
</dbReference>
<feature type="non-terminal residue" evidence="17">
    <location>
        <position position="237"/>
    </location>
</feature>
<comment type="similarity">
    <text evidence="5">Belongs to the TRAFAC class TrmE-Era-EngA-EngB-Septin-like GTPase superfamily. AIG1/Toc34/Toc159-like paraseptin GTPase family. IAN subfamily.</text>
</comment>
<comment type="subcellular location">
    <subcellularLocation>
        <location evidence="3">Cytoplasm</location>
        <location evidence="3">Cytosol</location>
    </subcellularLocation>
    <subcellularLocation>
        <location evidence="2">Endoplasmic reticulum</location>
    </subcellularLocation>
    <subcellularLocation>
        <location evidence="4">Golgi apparatus</location>
    </subcellularLocation>
    <subcellularLocation>
        <location evidence="1">Mitochondrion</location>
    </subcellularLocation>
</comment>
<proteinExistence type="inferred from homology"/>
<sequence length="237" mass="25660">MASSTKTSGQESVIYIVLLGNCGTGKSASGNTILGEEKFHSDVSPCPVTTKCEKIEVQIGENRIVVIDTPDVLDSEAPLVDIKSCIPKNYNSHLTAFLLVIQLGRFTEEEKNATKKIQELFGAEALSRTIVLFTFGDRLKNRNITDFLKTNGELQQLVKQCGNRYHVFNNTNIKDRKQVTDLLEKIRKVTNQNIVFGNAVTLACAAVAGITGSCLVGPVVGLGVGALAGILAYNGKW</sequence>
<organism evidence="17 18">
    <name type="scientific">Polypterus senegalus</name>
    <name type="common">Senegal bichir</name>
    <dbReference type="NCBI Taxonomy" id="55291"/>
    <lineage>
        <taxon>Eukaryota</taxon>
        <taxon>Metazoa</taxon>
        <taxon>Chordata</taxon>
        <taxon>Craniata</taxon>
        <taxon>Vertebrata</taxon>
        <taxon>Euteleostomi</taxon>
        <taxon>Actinopterygii</taxon>
        <taxon>Polypteriformes</taxon>
        <taxon>Polypteridae</taxon>
        <taxon>Polypterus</taxon>
    </lineage>
</organism>
<evidence type="ECO:0000256" key="14">
    <source>
        <dbReference type="ARBA" id="ARBA00073539"/>
    </source>
</evidence>
<dbReference type="InterPro" id="IPR006703">
    <property type="entry name" value="G_AIG1"/>
</dbReference>
<dbReference type="PANTHER" id="PTHR10903:SF170">
    <property type="entry name" value="GTPASE IMAP FAMILY MEMBER 7"/>
    <property type="match status" value="1"/>
</dbReference>
<evidence type="ECO:0000256" key="12">
    <source>
        <dbReference type="ARBA" id="ARBA00023134"/>
    </source>
</evidence>
<evidence type="ECO:0000256" key="4">
    <source>
        <dbReference type="ARBA" id="ARBA00004555"/>
    </source>
</evidence>
<dbReference type="InterPro" id="IPR045058">
    <property type="entry name" value="GIMA/IAN/Toc"/>
</dbReference>
<evidence type="ECO:0000256" key="11">
    <source>
        <dbReference type="ARBA" id="ARBA00023128"/>
    </source>
</evidence>